<proteinExistence type="predicted"/>
<name>A0A7W8LM90_9SPIR</name>
<keyword evidence="1" id="KW-0732">Signal</keyword>
<evidence type="ECO:0000313" key="3">
    <source>
        <dbReference type="Proteomes" id="UP000518887"/>
    </source>
</evidence>
<organism evidence="2 3">
    <name type="scientific">Treponema ruminis</name>
    <dbReference type="NCBI Taxonomy" id="744515"/>
    <lineage>
        <taxon>Bacteria</taxon>
        <taxon>Pseudomonadati</taxon>
        <taxon>Spirochaetota</taxon>
        <taxon>Spirochaetia</taxon>
        <taxon>Spirochaetales</taxon>
        <taxon>Treponemataceae</taxon>
        <taxon>Treponema</taxon>
    </lineage>
</organism>
<feature type="chain" id="PRO_5030663249" description="Major outer membrane protein" evidence="1">
    <location>
        <begin position="21"/>
        <end position="374"/>
    </location>
</feature>
<dbReference type="AlphaFoldDB" id="A0A7W8LM90"/>
<comment type="caution">
    <text evidence="2">The sequence shown here is derived from an EMBL/GenBank/DDBJ whole genome shotgun (WGS) entry which is preliminary data.</text>
</comment>
<reference evidence="2 3" key="1">
    <citation type="submission" date="2020-08" db="EMBL/GenBank/DDBJ databases">
        <title>Genomic Encyclopedia of Type Strains, Phase IV (KMG-IV): sequencing the most valuable type-strain genomes for metagenomic binning, comparative biology and taxonomic classification.</title>
        <authorList>
            <person name="Goeker M."/>
        </authorList>
    </citation>
    <scope>NUCLEOTIDE SEQUENCE [LARGE SCALE GENOMIC DNA]</scope>
    <source>
        <strain evidence="2 3">DSM 103462</strain>
    </source>
</reference>
<keyword evidence="3" id="KW-1185">Reference proteome</keyword>
<dbReference type="RefSeq" id="WP_184659411.1">
    <property type="nucleotide sequence ID" value="NZ_CP031518.1"/>
</dbReference>
<dbReference type="EMBL" id="JACHFQ010000005">
    <property type="protein sequence ID" value="MBB5226291.1"/>
    <property type="molecule type" value="Genomic_DNA"/>
</dbReference>
<accession>A0A7W8LM90</accession>
<dbReference type="Proteomes" id="UP000518887">
    <property type="component" value="Unassembled WGS sequence"/>
</dbReference>
<evidence type="ECO:0008006" key="4">
    <source>
        <dbReference type="Google" id="ProtNLM"/>
    </source>
</evidence>
<sequence>MKKTIVTLAAIAMASSLAFADDLKLSFYNKLYEEDAILQHDGEADETKKDFPGIKERMQAEVTSEKVDAMVKATVTLDDYDDKHFGLQGKVNDWYVEFRPVDKLALGLHTGIYADGSALPIYDDNVNAANIGSDGFTVSVFPIENLRLALTAPFTFDGSEDKGDINWLNGKKEDDEQENFNIGFGAIYDHELFQLGASVQDAADSDERQIGAYVNLPKLFGKVEPLTIGAGFAHSEAVLPVIGDEDLISVGGLESCVYYKDLLSAYASFEMEKFSVTAEMAYNLGYKKDGYHAYDFYSAAAISFGIVENLSATATGKILVDLADENETEKSLTMGAFALDYDVNEHNTVGAEFDVAMHDKDWAIAVPLYWKYHF</sequence>
<gene>
    <name evidence="2" type="ORF">HNP76_001664</name>
</gene>
<feature type="signal peptide" evidence="1">
    <location>
        <begin position="1"/>
        <end position="20"/>
    </location>
</feature>
<evidence type="ECO:0000313" key="2">
    <source>
        <dbReference type="EMBL" id="MBB5226291.1"/>
    </source>
</evidence>
<protein>
    <recommendedName>
        <fullName evidence="4">Major outer membrane protein</fullName>
    </recommendedName>
</protein>
<evidence type="ECO:0000256" key="1">
    <source>
        <dbReference type="SAM" id="SignalP"/>
    </source>
</evidence>